<gene>
    <name evidence="1" type="ORF">GNA70_001164</name>
</gene>
<proteinExistence type="predicted"/>
<dbReference type="AlphaFoldDB" id="A0A737B6Z6"/>
<comment type="caution">
    <text evidence="1">The sequence shown here is derived from an EMBL/GenBank/DDBJ whole genome shotgun (WGS) entry which is preliminary data.</text>
</comment>
<dbReference type="RefSeq" id="WP_080200682.1">
    <property type="nucleotide sequence ID" value="NZ_MXSO01000004.1"/>
</dbReference>
<sequence>MPKVDRSTLSLEALETLREKERGYKKTSRKKRGLIEVPISREMLLMIQKVSKSLSLSTPSSSTHGRLETISQVFEYLLKKEMSSESYLITKTTPKRLFNLQTTVWYLKNAKGMSEEEIAGHMTEKEKLTPQAVLEGSKDREWSVKHVHYLLDKEKVARRIQKLNEE</sequence>
<dbReference type="EMBL" id="DAATCY010000003">
    <property type="protein sequence ID" value="HAE8087132.1"/>
    <property type="molecule type" value="Genomic_DNA"/>
</dbReference>
<organism evidence="1">
    <name type="scientific">Salmonella newport</name>
    <dbReference type="NCBI Taxonomy" id="108619"/>
    <lineage>
        <taxon>Bacteria</taxon>
        <taxon>Pseudomonadati</taxon>
        <taxon>Pseudomonadota</taxon>
        <taxon>Gammaproteobacteria</taxon>
        <taxon>Enterobacterales</taxon>
        <taxon>Enterobacteriaceae</taxon>
        <taxon>Salmonella</taxon>
    </lineage>
</organism>
<protein>
    <submittedName>
        <fullName evidence="1">Uncharacterized protein</fullName>
    </submittedName>
</protein>
<accession>A0A737B6Z6</accession>
<evidence type="ECO:0000313" key="1">
    <source>
        <dbReference type="EMBL" id="HAE8087132.1"/>
    </source>
</evidence>
<reference evidence="1" key="1">
    <citation type="journal article" date="2018" name="Genome Biol.">
        <title>SKESA: strategic k-mer extension for scrupulous assemblies.</title>
        <authorList>
            <person name="Souvorov A."/>
            <person name="Agarwala R."/>
            <person name="Lipman D.J."/>
        </authorList>
    </citation>
    <scope>NUCLEOTIDE SEQUENCE</scope>
    <source>
        <strain evidence="1">NCTR-RN187</strain>
    </source>
</reference>
<reference evidence="1" key="2">
    <citation type="submission" date="2018-07" db="EMBL/GenBank/DDBJ databases">
        <authorList>
            <consortium name="NCBI Pathogen Detection Project"/>
        </authorList>
    </citation>
    <scope>NUCLEOTIDE SEQUENCE</scope>
    <source>
        <strain evidence="1">NCTR-RN187</strain>
    </source>
</reference>
<name>A0A737B6Z6_SALNE</name>